<evidence type="ECO:0000256" key="8">
    <source>
        <dbReference type="ARBA" id="ARBA00022989"/>
    </source>
</evidence>
<feature type="transmembrane region" description="Helical" evidence="11">
    <location>
        <begin position="394"/>
        <end position="413"/>
    </location>
</feature>
<dbReference type="EC" id="3.4.24.-" evidence="11"/>
<dbReference type="CDD" id="cd23081">
    <property type="entry name" value="cpPDZ_EcRseP-like"/>
    <property type="match status" value="1"/>
</dbReference>
<dbReference type="SUPFAM" id="SSF50156">
    <property type="entry name" value="PDZ domain-like"/>
    <property type="match status" value="1"/>
</dbReference>
<dbReference type="PROSITE" id="PS50106">
    <property type="entry name" value="PDZ"/>
    <property type="match status" value="1"/>
</dbReference>
<keyword evidence="5 11" id="KW-0812">Transmembrane</keyword>
<dbReference type="InterPro" id="IPR041489">
    <property type="entry name" value="PDZ_6"/>
</dbReference>
<dbReference type="InterPro" id="IPR001478">
    <property type="entry name" value="PDZ"/>
</dbReference>
<dbReference type="RefSeq" id="WP_256944951.1">
    <property type="nucleotide sequence ID" value="NZ_JANHNZ010000003.1"/>
</dbReference>
<feature type="transmembrane region" description="Helical" evidence="11">
    <location>
        <begin position="340"/>
        <end position="361"/>
    </location>
</feature>
<reference evidence="13" key="3">
    <citation type="journal article" date="2023" name="Microbiol. Resour. Announc.">
        <title>Draft Genome Sequence of Granulicatella sp. Strain S8, Isolated from a Marine Fish, Seriola quinqueradiata.</title>
        <authorList>
            <person name="Lee M."/>
            <person name="Farooq A."/>
            <person name="Jeong J.B."/>
            <person name="Jung M.Y."/>
        </authorList>
    </citation>
    <scope>NUCLEOTIDE SEQUENCE</scope>
    <source>
        <strain evidence="13">S8</strain>
    </source>
</reference>
<evidence type="ECO:0000256" key="2">
    <source>
        <dbReference type="ARBA" id="ARBA00004141"/>
    </source>
</evidence>
<evidence type="ECO:0000256" key="1">
    <source>
        <dbReference type="ARBA" id="ARBA00001947"/>
    </source>
</evidence>
<dbReference type="Gene3D" id="2.30.42.10">
    <property type="match status" value="1"/>
</dbReference>
<comment type="caution">
    <text evidence="13">The sequence shown here is derived from an EMBL/GenBank/DDBJ whole genome shotgun (WGS) entry which is preliminary data.</text>
</comment>
<sequence>MIQTIIAFLFVFSVIVIIHEAGHYYFAKRAGILVREFAIGMGPKLLQFRRGETVFTIRILPIGGYVRMAGLGEEGQDIRPGMSLIVEMDSNQVITRISLDEKYPLADGIPLQVQEADLEKEMFIEGYLAQNTELERFTVSKKATIIEEGGTEIFVAPIERQFQSAPLLKRMMTNFAGPMNNFILAIITFTIVAFLRGGVTSNSNVIGQVVAGMPAANAGLLAGDAIVSVDGTPTNDWVQLTDQLIAKPDQSIQLEILRDGQKQSVTLTSQSDDNNGTKVGKIGIMVSQDTSFMSKISYGFTATWAVMTSVLSVLSSFFTKGFSINQLGGPVAMYSLTSQVVQNGFVQVLNLLAVLSVNLGIMNLLPIPALDGGKLVLNAIEGVRGKPLDPQKESYITIAGAIILLVIMLLVTWNDILRLF</sequence>
<evidence type="ECO:0000313" key="14">
    <source>
        <dbReference type="Proteomes" id="UP001059480"/>
    </source>
</evidence>
<dbReference type="InterPro" id="IPR008915">
    <property type="entry name" value="Peptidase_M50"/>
</dbReference>
<keyword evidence="11" id="KW-0479">Metal-binding</keyword>
<comment type="similarity">
    <text evidence="3 11">Belongs to the peptidase M50B family.</text>
</comment>
<dbReference type="GO" id="GO:0008237">
    <property type="term" value="F:metallopeptidase activity"/>
    <property type="evidence" value="ECO:0007669"/>
    <property type="project" value="UniProtKB-KW"/>
</dbReference>
<dbReference type="PANTHER" id="PTHR42837:SF2">
    <property type="entry name" value="MEMBRANE METALLOPROTEASE ARASP2, CHLOROPLASTIC-RELATED"/>
    <property type="match status" value="1"/>
</dbReference>
<evidence type="ECO:0000256" key="11">
    <source>
        <dbReference type="RuleBase" id="RU362031"/>
    </source>
</evidence>
<evidence type="ECO:0000256" key="10">
    <source>
        <dbReference type="ARBA" id="ARBA00023136"/>
    </source>
</evidence>
<keyword evidence="7 11" id="KW-0862">Zinc</keyword>
<dbReference type="Pfam" id="PF02163">
    <property type="entry name" value="Peptidase_M50"/>
    <property type="match status" value="1"/>
</dbReference>
<dbReference type="PANTHER" id="PTHR42837">
    <property type="entry name" value="REGULATOR OF SIGMA-E PROTEASE RSEP"/>
    <property type="match status" value="1"/>
</dbReference>
<proteinExistence type="inferred from homology"/>
<evidence type="ECO:0000256" key="5">
    <source>
        <dbReference type="ARBA" id="ARBA00022692"/>
    </source>
</evidence>
<dbReference type="Pfam" id="PF17820">
    <property type="entry name" value="PDZ_6"/>
    <property type="match status" value="1"/>
</dbReference>
<evidence type="ECO:0000256" key="9">
    <source>
        <dbReference type="ARBA" id="ARBA00023049"/>
    </source>
</evidence>
<evidence type="ECO:0000256" key="3">
    <source>
        <dbReference type="ARBA" id="ARBA00007931"/>
    </source>
</evidence>
<dbReference type="SMART" id="SM00228">
    <property type="entry name" value="PDZ"/>
    <property type="match status" value="1"/>
</dbReference>
<evidence type="ECO:0000259" key="12">
    <source>
        <dbReference type="PROSITE" id="PS50106"/>
    </source>
</evidence>
<feature type="domain" description="PDZ" evidence="12">
    <location>
        <begin position="198"/>
        <end position="260"/>
    </location>
</feature>
<dbReference type="Proteomes" id="UP001059480">
    <property type="component" value="Unassembled WGS sequence"/>
</dbReference>
<keyword evidence="10 11" id="KW-0472">Membrane</keyword>
<accession>A0ABT1WMU0</accession>
<evidence type="ECO:0000256" key="7">
    <source>
        <dbReference type="ARBA" id="ARBA00022833"/>
    </source>
</evidence>
<dbReference type="NCBIfam" id="TIGR00054">
    <property type="entry name" value="RIP metalloprotease RseP"/>
    <property type="match status" value="1"/>
</dbReference>
<keyword evidence="8 11" id="KW-1133">Transmembrane helix</keyword>
<reference evidence="13" key="1">
    <citation type="submission" date="2022-07" db="EMBL/GenBank/DDBJ databases">
        <authorList>
            <person name="Jung M.-Y."/>
            <person name="Lee M."/>
        </authorList>
    </citation>
    <scope>NUCLEOTIDE SEQUENCE</scope>
    <source>
        <strain evidence="13">S8</strain>
    </source>
</reference>
<gene>
    <name evidence="13" type="primary">rseP</name>
    <name evidence="13" type="ORF">NPA36_04685</name>
</gene>
<organism evidence="13 14">
    <name type="scientific">Granulicatella seriolae</name>
    <dbReference type="NCBI Taxonomy" id="2967226"/>
    <lineage>
        <taxon>Bacteria</taxon>
        <taxon>Bacillati</taxon>
        <taxon>Bacillota</taxon>
        <taxon>Bacilli</taxon>
        <taxon>Lactobacillales</taxon>
        <taxon>Carnobacteriaceae</taxon>
        <taxon>Granulicatella</taxon>
    </lineage>
</organism>
<evidence type="ECO:0000256" key="6">
    <source>
        <dbReference type="ARBA" id="ARBA00022801"/>
    </source>
</evidence>
<feature type="transmembrane region" description="Helical" evidence="11">
    <location>
        <begin position="6"/>
        <end position="26"/>
    </location>
</feature>
<name>A0ABT1WMU0_9LACT</name>
<dbReference type="CDD" id="cd06163">
    <property type="entry name" value="S2P-M50_PDZ_RseP-like"/>
    <property type="match status" value="1"/>
</dbReference>
<evidence type="ECO:0000313" key="13">
    <source>
        <dbReference type="EMBL" id="MCQ9209842.1"/>
    </source>
</evidence>
<keyword evidence="14" id="KW-1185">Reference proteome</keyword>
<protein>
    <recommendedName>
        <fullName evidence="11">Zinc metalloprotease</fullName>
        <ecNumber evidence="11">3.4.24.-</ecNumber>
    </recommendedName>
</protein>
<dbReference type="InterPro" id="IPR036034">
    <property type="entry name" value="PDZ_sf"/>
</dbReference>
<comment type="cofactor">
    <cofactor evidence="1 11">
        <name>Zn(2+)</name>
        <dbReference type="ChEBI" id="CHEBI:29105"/>
    </cofactor>
</comment>
<feature type="transmembrane region" description="Helical" evidence="11">
    <location>
        <begin position="296"/>
        <end position="319"/>
    </location>
</feature>
<keyword evidence="6 11" id="KW-0378">Hydrolase</keyword>
<dbReference type="EMBL" id="JANHNZ010000003">
    <property type="protein sequence ID" value="MCQ9209842.1"/>
    <property type="molecule type" value="Genomic_DNA"/>
</dbReference>
<comment type="subcellular location">
    <subcellularLocation>
        <location evidence="2">Membrane</location>
        <topology evidence="2">Multi-pass membrane protein</topology>
    </subcellularLocation>
</comment>
<reference evidence="13" key="2">
    <citation type="journal article" date="2023" name="Curr. Microbiol.">
        <title>Granulicatella seriolae sp. nov., a Novel Facultative Anaerobe Isolated from Yellowtail Marine Fish.</title>
        <authorList>
            <person name="Lee M."/>
            <person name="Choi Y.J."/>
            <person name="Farooq A."/>
            <person name="Jeong J.B."/>
            <person name="Jung M.Y."/>
        </authorList>
    </citation>
    <scope>NUCLEOTIDE SEQUENCE</scope>
    <source>
        <strain evidence="13">S8</strain>
    </source>
</reference>
<feature type="transmembrane region" description="Helical" evidence="11">
    <location>
        <begin position="179"/>
        <end position="199"/>
    </location>
</feature>
<evidence type="ECO:0000256" key="4">
    <source>
        <dbReference type="ARBA" id="ARBA00022670"/>
    </source>
</evidence>
<keyword evidence="9 11" id="KW-0482">Metalloprotease</keyword>
<keyword evidence="4" id="KW-0645">Protease</keyword>
<dbReference type="InterPro" id="IPR004387">
    <property type="entry name" value="Pept_M50_Zn"/>
</dbReference>